<dbReference type="UniPathway" id="UPA00219"/>
<dbReference type="InterPro" id="IPR005490">
    <property type="entry name" value="LD_TPept_cat_dom"/>
</dbReference>
<comment type="caution">
    <text evidence="9">The sequence shown here is derived from an EMBL/GenBank/DDBJ whole genome shotgun (WGS) entry which is preliminary data.</text>
</comment>
<dbReference type="GO" id="GO:0008360">
    <property type="term" value="P:regulation of cell shape"/>
    <property type="evidence" value="ECO:0007669"/>
    <property type="project" value="UniProtKB-UniRule"/>
</dbReference>
<dbReference type="PANTHER" id="PTHR30582">
    <property type="entry name" value="L,D-TRANSPEPTIDASE"/>
    <property type="match status" value="1"/>
</dbReference>
<dbReference type="GO" id="GO:0071972">
    <property type="term" value="F:peptidoglycan L,D-transpeptidase activity"/>
    <property type="evidence" value="ECO:0007669"/>
    <property type="project" value="TreeGrafter"/>
</dbReference>
<evidence type="ECO:0000259" key="8">
    <source>
        <dbReference type="PROSITE" id="PS52029"/>
    </source>
</evidence>
<comment type="pathway">
    <text evidence="1 6">Cell wall biogenesis; peptidoglycan biosynthesis.</text>
</comment>
<dbReference type="EMBL" id="MEWR01000001">
    <property type="protein sequence ID" value="OGC82663.1"/>
    <property type="molecule type" value="Genomic_DNA"/>
</dbReference>
<dbReference type="Pfam" id="PF03734">
    <property type="entry name" value="YkuD"/>
    <property type="match status" value="1"/>
</dbReference>
<keyword evidence="3 6" id="KW-0133">Cell shape</keyword>
<feature type="chain" id="PRO_5009515397" description="L,D-TPase catalytic domain-containing protein" evidence="7">
    <location>
        <begin position="22"/>
        <end position="309"/>
    </location>
</feature>
<dbReference type="CDD" id="cd16913">
    <property type="entry name" value="YkuD_like"/>
    <property type="match status" value="1"/>
</dbReference>
<evidence type="ECO:0000256" key="6">
    <source>
        <dbReference type="PROSITE-ProRule" id="PRU01373"/>
    </source>
</evidence>
<dbReference type="GO" id="GO:0018104">
    <property type="term" value="P:peptidoglycan-protein cross-linking"/>
    <property type="evidence" value="ECO:0007669"/>
    <property type="project" value="TreeGrafter"/>
</dbReference>
<dbReference type="GO" id="GO:0071555">
    <property type="term" value="P:cell wall organization"/>
    <property type="evidence" value="ECO:0007669"/>
    <property type="project" value="UniProtKB-UniRule"/>
</dbReference>
<dbReference type="GO" id="GO:0016740">
    <property type="term" value="F:transferase activity"/>
    <property type="evidence" value="ECO:0007669"/>
    <property type="project" value="UniProtKB-KW"/>
</dbReference>
<evidence type="ECO:0000313" key="10">
    <source>
        <dbReference type="Proteomes" id="UP000177614"/>
    </source>
</evidence>
<sequence length="309" mass="34653">MKRLFLSLSLSVLLLTFPVFAAEQPSIVVTDPAERPTFAARFETANFEVYVPHDDIYNLEVVLTNLSSITLATDGITSTPLRLATVRPHDQVLSPFYNANDPNWINGNRIRANNGQGVVVNPGEQVNFLAEVKAPSLPGKYLLALAPVVDGVTWVPSEPFFMTIVVDNDVTPSAQYVSATEKRITINTQTQRLHQQVGGDDLNVFIVSTGKNGYNTPTGDYHVDHKNDVRYSRAYDLYMDNWMGLANDRWGFRGYGIHKLPYWKTRTGRIYEGEAHLGRRVSHGCIRLGYEESKTVYDWADIGTDVKII</sequence>
<dbReference type="Gene3D" id="2.40.440.10">
    <property type="entry name" value="L,D-transpeptidase catalytic domain-like"/>
    <property type="match status" value="1"/>
</dbReference>
<dbReference type="InterPro" id="IPR038063">
    <property type="entry name" value="Transpep_catalytic_dom"/>
</dbReference>
<reference evidence="9 10" key="1">
    <citation type="journal article" date="2016" name="Nat. Commun.">
        <title>Thousands of microbial genomes shed light on interconnected biogeochemical processes in an aquifer system.</title>
        <authorList>
            <person name="Anantharaman K."/>
            <person name="Brown C.T."/>
            <person name="Hug L.A."/>
            <person name="Sharon I."/>
            <person name="Castelle C.J."/>
            <person name="Probst A.J."/>
            <person name="Thomas B.C."/>
            <person name="Singh A."/>
            <person name="Wilkins M.J."/>
            <person name="Karaoz U."/>
            <person name="Brodie E.L."/>
            <person name="Williams K.H."/>
            <person name="Hubbard S.S."/>
            <person name="Banfield J.F."/>
        </authorList>
    </citation>
    <scope>NUCLEOTIDE SEQUENCE [LARGE SCALE GENOMIC DNA]</scope>
</reference>
<protein>
    <recommendedName>
        <fullName evidence="8">L,D-TPase catalytic domain-containing protein</fullName>
    </recommendedName>
</protein>
<evidence type="ECO:0000256" key="5">
    <source>
        <dbReference type="ARBA" id="ARBA00023316"/>
    </source>
</evidence>
<dbReference type="PANTHER" id="PTHR30582:SF2">
    <property type="entry name" value="L,D-TRANSPEPTIDASE YCIB-RELATED"/>
    <property type="match status" value="1"/>
</dbReference>
<dbReference type="STRING" id="1817814.A2V81_03475"/>
<gene>
    <name evidence="9" type="ORF">A2V81_03475</name>
</gene>
<evidence type="ECO:0000256" key="4">
    <source>
        <dbReference type="ARBA" id="ARBA00022984"/>
    </source>
</evidence>
<keyword evidence="4 6" id="KW-0573">Peptidoglycan synthesis</keyword>
<keyword evidence="7" id="KW-0732">Signal</keyword>
<dbReference type="Proteomes" id="UP000177614">
    <property type="component" value="Unassembled WGS sequence"/>
</dbReference>
<evidence type="ECO:0000313" key="9">
    <source>
        <dbReference type="EMBL" id="OGC82663.1"/>
    </source>
</evidence>
<feature type="active site" description="Nucleophile" evidence="6">
    <location>
        <position position="285"/>
    </location>
</feature>
<evidence type="ECO:0000256" key="2">
    <source>
        <dbReference type="ARBA" id="ARBA00022679"/>
    </source>
</evidence>
<feature type="active site" description="Proton donor/acceptor" evidence="6">
    <location>
        <position position="258"/>
    </location>
</feature>
<accession>A0A1F4XNI7</accession>
<organism evidence="9 10">
    <name type="scientific">Candidatus Abawacabacteria bacterium RBG_16_42_10</name>
    <dbReference type="NCBI Taxonomy" id="1817814"/>
    <lineage>
        <taxon>Bacteria</taxon>
        <taxon>Candidatus Abawacaibacteriota</taxon>
    </lineage>
</organism>
<keyword evidence="2" id="KW-0808">Transferase</keyword>
<evidence type="ECO:0000256" key="3">
    <source>
        <dbReference type="ARBA" id="ARBA00022960"/>
    </source>
</evidence>
<dbReference type="GO" id="GO:0005576">
    <property type="term" value="C:extracellular region"/>
    <property type="evidence" value="ECO:0007669"/>
    <property type="project" value="TreeGrafter"/>
</dbReference>
<keyword evidence="5 6" id="KW-0961">Cell wall biogenesis/degradation</keyword>
<dbReference type="PROSITE" id="PS52029">
    <property type="entry name" value="LD_TPASE"/>
    <property type="match status" value="1"/>
</dbReference>
<dbReference type="SUPFAM" id="SSF141523">
    <property type="entry name" value="L,D-transpeptidase catalytic domain-like"/>
    <property type="match status" value="1"/>
</dbReference>
<dbReference type="AlphaFoldDB" id="A0A1F4XNI7"/>
<evidence type="ECO:0000256" key="1">
    <source>
        <dbReference type="ARBA" id="ARBA00004752"/>
    </source>
</evidence>
<proteinExistence type="predicted"/>
<dbReference type="InterPro" id="IPR050979">
    <property type="entry name" value="LD-transpeptidase"/>
</dbReference>
<name>A0A1F4XNI7_9BACT</name>
<evidence type="ECO:0000256" key="7">
    <source>
        <dbReference type="SAM" id="SignalP"/>
    </source>
</evidence>
<feature type="domain" description="L,D-TPase catalytic" evidence="8">
    <location>
        <begin position="182"/>
        <end position="309"/>
    </location>
</feature>
<feature type="signal peptide" evidence="7">
    <location>
        <begin position="1"/>
        <end position="21"/>
    </location>
</feature>